<dbReference type="EMBL" id="KN840586">
    <property type="protein sequence ID" value="KIP04119.1"/>
    <property type="molecule type" value="Genomic_DNA"/>
</dbReference>
<dbReference type="OrthoDB" id="2753884at2759"/>
<evidence type="ECO:0000313" key="1">
    <source>
        <dbReference type="EMBL" id="KIP04119.1"/>
    </source>
</evidence>
<keyword evidence="2" id="KW-1185">Reference proteome</keyword>
<gene>
    <name evidence="1" type="ORF">PHLGIDRAFT_207646</name>
</gene>
<sequence length="553" mass="62653">MPDPNAASPTLAEDERAIDAAIATRELLNQRTGVELLQLRRRRNNTIPNILRLPPEIVAEILTLFARDAQRADNPNRTSRLQWIQITHVCARWRSIARSLPKLWSVIYTMQDPLCTNMFLALSQKSLLSIVPALDACLKIMDVRFLAQLSHVMDRIQHMTLYLRWHSMLGPLRFFSEEAIEPRSALSLETLDLIYFTSRIYDKHRGYYIAEDPGPSSYFWFFSSKTPMPKLRTLRLRALPPSITVHLVRPTLTELRVSTASPLCLSMWLALLAKLPLLEVLHINGVEEDIQPIVPSVSPPDPDIVLGRISEIVVCVEECSLSDETGLCTRLLHRLIIPSSCMIQVPLAKDNPQSTIDVVLSKKDGRARLGEPQVFTSLQVGDGSACLWPEAGRGFEESEETSSVQLKGCGNALREIGRTSSFPHCNIQLICIHELSQHTNVRSLIPFTHLRELHFHLVLHDNWFKDLTLLPSTALPHLRSLTLELSDWCPRGDDPLSLIVDTLLSVRREAGAAIEELHLLMIRGSVDPEGILWLERMESSEMPTFTWTRWQPN</sequence>
<dbReference type="AlphaFoldDB" id="A0A0C3NH44"/>
<proteinExistence type="predicted"/>
<accession>A0A0C3NH44</accession>
<dbReference type="Proteomes" id="UP000053257">
    <property type="component" value="Unassembled WGS sequence"/>
</dbReference>
<name>A0A0C3NH44_PHLG1</name>
<dbReference type="HOGENOM" id="CLU_514454_0_0_1"/>
<organism evidence="1 2">
    <name type="scientific">Phlebiopsis gigantea (strain 11061_1 CR5-6)</name>
    <name type="common">White-rot fungus</name>
    <name type="synonym">Peniophora gigantea</name>
    <dbReference type="NCBI Taxonomy" id="745531"/>
    <lineage>
        <taxon>Eukaryota</taxon>
        <taxon>Fungi</taxon>
        <taxon>Dikarya</taxon>
        <taxon>Basidiomycota</taxon>
        <taxon>Agaricomycotina</taxon>
        <taxon>Agaricomycetes</taxon>
        <taxon>Polyporales</taxon>
        <taxon>Phanerochaetaceae</taxon>
        <taxon>Phlebiopsis</taxon>
    </lineage>
</organism>
<reference evidence="1 2" key="1">
    <citation type="journal article" date="2014" name="PLoS Genet.">
        <title>Analysis of the Phlebiopsis gigantea genome, transcriptome and secretome provides insight into its pioneer colonization strategies of wood.</title>
        <authorList>
            <person name="Hori C."/>
            <person name="Ishida T."/>
            <person name="Igarashi K."/>
            <person name="Samejima M."/>
            <person name="Suzuki H."/>
            <person name="Master E."/>
            <person name="Ferreira P."/>
            <person name="Ruiz-Duenas F.J."/>
            <person name="Held B."/>
            <person name="Canessa P."/>
            <person name="Larrondo L.F."/>
            <person name="Schmoll M."/>
            <person name="Druzhinina I.S."/>
            <person name="Kubicek C.P."/>
            <person name="Gaskell J.A."/>
            <person name="Kersten P."/>
            <person name="St John F."/>
            <person name="Glasner J."/>
            <person name="Sabat G."/>
            <person name="Splinter BonDurant S."/>
            <person name="Syed K."/>
            <person name="Yadav J."/>
            <person name="Mgbeahuruike A.C."/>
            <person name="Kovalchuk A."/>
            <person name="Asiegbu F.O."/>
            <person name="Lackner G."/>
            <person name="Hoffmeister D."/>
            <person name="Rencoret J."/>
            <person name="Gutierrez A."/>
            <person name="Sun H."/>
            <person name="Lindquist E."/>
            <person name="Barry K."/>
            <person name="Riley R."/>
            <person name="Grigoriev I.V."/>
            <person name="Henrissat B."/>
            <person name="Kues U."/>
            <person name="Berka R.M."/>
            <person name="Martinez A.T."/>
            <person name="Covert S.F."/>
            <person name="Blanchette R.A."/>
            <person name="Cullen D."/>
        </authorList>
    </citation>
    <scope>NUCLEOTIDE SEQUENCE [LARGE SCALE GENOMIC DNA]</scope>
    <source>
        <strain evidence="1 2">11061_1 CR5-6</strain>
    </source>
</reference>
<protein>
    <submittedName>
        <fullName evidence="1">Uncharacterized protein</fullName>
    </submittedName>
</protein>
<dbReference type="Gene3D" id="1.20.1280.50">
    <property type="match status" value="1"/>
</dbReference>
<evidence type="ECO:0000313" key="2">
    <source>
        <dbReference type="Proteomes" id="UP000053257"/>
    </source>
</evidence>